<proteinExistence type="predicted"/>
<gene>
    <name evidence="1" type="ORF">C0W81_10575</name>
</gene>
<evidence type="ECO:0000313" key="2">
    <source>
        <dbReference type="Proteomes" id="UP000241858"/>
    </source>
</evidence>
<organism evidence="1 2">
    <name type="scientific">Photobacterium aquimaris</name>
    <dbReference type="NCBI Taxonomy" id="512643"/>
    <lineage>
        <taxon>Bacteria</taxon>
        <taxon>Pseudomonadati</taxon>
        <taxon>Pseudomonadota</taxon>
        <taxon>Gammaproteobacteria</taxon>
        <taxon>Vibrionales</taxon>
        <taxon>Vibrionaceae</taxon>
        <taxon>Photobacterium</taxon>
    </lineage>
</organism>
<dbReference type="OrthoDB" id="9875012at2"/>
<dbReference type="Proteomes" id="UP000241858">
    <property type="component" value="Unassembled WGS sequence"/>
</dbReference>
<evidence type="ECO:0000313" key="1">
    <source>
        <dbReference type="EMBL" id="PSU04093.1"/>
    </source>
</evidence>
<comment type="caution">
    <text evidence="1">The sequence shown here is derived from an EMBL/GenBank/DDBJ whole genome shotgun (WGS) entry which is preliminary data.</text>
</comment>
<dbReference type="EMBL" id="PYLY01000019">
    <property type="protein sequence ID" value="PSU04093.1"/>
    <property type="molecule type" value="Genomic_DNA"/>
</dbReference>
<reference evidence="1 2" key="1">
    <citation type="submission" date="2018-03" db="EMBL/GenBank/DDBJ databases">
        <title>Whole genome sequencing of Histamine producing bacteria.</title>
        <authorList>
            <person name="Butler K."/>
        </authorList>
    </citation>
    <scope>NUCLEOTIDE SEQUENCE [LARGE SCALE GENOMIC DNA]</scope>
    <source>
        <strain evidence="1 2">DSM 23343</strain>
    </source>
</reference>
<accession>A0A2T3HXC5</accession>
<dbReference type="AlphaFoldDB" id="A0A2T3HXC5"/>
<name>A0A2T3HXC5_9GAMM</name>
<dbReference type="RefSeq" id="WP_060997329.1">
    <property type="nucleotide sequence ID" value="NZ_LNQZ01000005.1"/>
</dbReference>
<sequence>MIKHKTIPTSQAQLTHHPLIQRLCEDDTIDMSNNDNLLTLSQEDIQYQLNAMVLPVIKNDTVENAYYLLSPAPLYFMLLKNNTRNNNIRLGIYPHDEAEAVIKNHLFITPTLQYRTSKNILACLRARYNNAKKHNLILNYNIKFLAHITNVCVSAFRSK</sequence>
<protein>
    <submittedName>
        <fullName evidence="1">Uncharacterized protein</fullName>
    </submittedName>
</protein>